<dbReference type="Gene3D" id="3.30.160.60">
    <property type="entry name" value="Classic Zinc Finger"/>
    <property type="match status" value="1"/>
</dbReference>
<sequence>MGDLPESKPKNRLAVFEQLSSRTESKSQLFRFRSNRDTSLDVSECDLVIDDEDDTCLVGIKKKSKGVRLTEEPLRLVCDWNDCKAFYHDYREFIDHISNHILDIKKKEQTNCKWSDCNYTASSLLVLAKHNA</sequence>
<evidence type="ECO:0000313" key="1">
    <source>
        <dbReference type="EMBL" id="KAK9707889.1"/>
    </source>
</evidence>
<protein>
    <recommendedName>
        <fullName evidence="3">C2H2-type domain-containing protein</fullName>
    </recommendedName>
</protein>
<organism evidence="1 2">
    <name type="scientific">Popillia japonica</name>
    <name type="common">Japanese beetle</name>
    <dbReference type="NCBI Taxonomy" id="7064"/>
    <lineage>
        <taxon>Eukaryota</taxon>
        <taxon>Metazoa</taxon>
        <taxon>Ecdysozoa</taxon>
        <taxon>Arthropoda</taxon>
        <taxon>Hexapoda</taxon>
        <taxon>Insecta</taxon>
        <taxon>Pterygota</taxon>
        <taxon>Neoptera</taxon>
        <taxon>Endopterygota</taxon>
        <taxon>Coleoptera</taxon>
        <taxon>Polyphaga</taxon>
        <taxon>Scarabaeiformia</taxon>
        <taxon>Scarabaeidae</taxon>
        <taxon>Rutelinae</taxon>
        <taxon>Popillia</taxon>
    </lineage>
</organism>
<evidence type="ECO:0008006" key="3">
    <source>
        <dbReference type="Google" id="ProtNLM"/>
    </source>
</evidence>
<reference evidence="1 2" key="1">
    <citation type="journal article" date="2024" name="BMC Genomics">
        <title>De novo assembly and annotation of Popillia japonica's genome with initial clues to its potential as an invasive pest.</title>
        <authorList>
            <person name="Cucini C."/>
            <person name="Boschi S."/>
            <person name="Funari R."/>
            <person name="Cardaioli E."/>
            <person name="Iannotti N."/>
            <person name="Marturano G."/>
            <person name="Paoli F."/>
            <person name="Bruttini M."/>
            <person name="Carapelli A."/>
            <person name="Frati F."/>
            <person name="Nardi F."/>
        </authorList>
    </citation>
    <scope>NUCLEOTIDE SEQUENCE [LARGE SCALE GENOMIC DNA]</scope>
    <source>
        <strain evidence="1">DMR45628</strain>
    </source>
</reference>
<proteinExistence type="predicted"/>
<dbReference type="EMBL" id="JASPKY010000340">
    <property type="protein sequence ID" value="KAK9707889.1"/>
    <property type="molecule type" value="Genomic_DNA"/>
</dbReference>
<dbReference type="Proteomes" id="UP001458880">
    <property type="component" value="Unassembled WGS sequence"/>
</dbReference>
<name>A0AAW1JU75_POPJA</name>
<evidence type="ECO:0000313" key="2">
    <source>
        <dbReference type="Proteomes" id="UP001458880"/>
    </source>
</evidence>
<keyword evidence="2" id="KW-1185">Reference proteome</keyword>
<gene>
    <name evidence="1" type="ORF">QE152_g27558</name>
</gene>
<dbReference type="AlphaFoldDB" id="A0AAW1JU75"/>
<accession>A0AAW1JU75</accession>
<comment type="caution">
    <text evidence="1">The sequence shown here is derived from an EMBL/GenBank/DDBJ whole genome shotgun (WGS) entry which is preliminary data.</text>
</comment>